<evidence type="ECO:0000313" key="2">
    <source>
        <dbReference type="Proteomes" id="UP000789901"/>
    </source>
</evidence>
<name>A0ABN7UIW3_GIGMA</name>
<dbReference type="EMBL" id="CAJVQB010002864">
    <property type="protein sequence ID" value="CAG8589738.1"/>
    <property type="molecule type" value="Genomic_DNA"/>
</dbReference>
<sequence length="101" mass="11480">MDEDETEMMFVERINKGVESIGRNENELNKDLETAKLEVGDISEDKGKDANVAETADESVKMFWDLTDEMDKSNSLEFAVLVEYLNDTPYKGIIKRVALTI</sequence>
<reference evidence="1 2" key="1">
    <citation type="submission" date="2021-06" db="EMBL/GenBank/DDBJ databases">
        <authorList>
            <person name="Kallberg Y."/>
            <person name="Tangrot J."/>
            <person name="Rosling A."/>
        </authorList>
    </citation>
    <scope>NUCLEOTIDE SEQUENCE [LARGE SCALE GENOMIC DNA]</scope>
    <source>
        <strain evidence="1 2">120-4 pot B 10/14</strain>
    </source>
</reference>
<proteinExistence type="predicted"/>
<evidence type="ECO:0000313" key="1">
    <source>
        <dbReference type="EMBL" id="CAG8589738.1"/>
    </source>
</evidence>
<protein>
    <submittedName>
        <fullName evidence="1">15385_t:CDS:1</fullName>
    </submittedName>
</protein>
<comment type="caution">
    <text evidence="1">The sequence shown here is derived from an EMBL/GenBank/DDBJ whole genome shotgun (WGS) entry which is preliminary data.</text>
</comment>
<keyword evidence="2" id="KW-1185">Reference proteome</keyword>
<organism evidence="1 2">
    <name type="scientific">Gigaspora margarita</name>
    <dbReference type="NCBI Taxonomy" id="4874"/>
    <lineage>
        <taxon>Eukaryota</taxon>
        <taxon>Fungi</taxon>
        <taxon>Fungi incertae sedis</taxon>
        <taxon>Mucoromycota</taxon>
        <taxon>Glomeromycotina</taxon>
        <taxon>Glomeromycetes</taxon>
        <taxon>Diversisporales</taxon>
        <taxon>Gigasporaceae</taxon>
        <taxon>Gigaspora</taxon>
    </lineage>
</organism>
<accession>A0ABN7UIW3</accession>
<gene>
    <name evidence="1" type="ORF">GMARGA_LOCUS6347</name>
</gene>
<dbReference type="Proteomes" id="UP000789901">
    <property type="component" value="Unassembled WGS sequence"/>
</dbReference>